<gene>
    <name evidence="1" type="ORF">BJX63DRAFT_410794</name>
</gene>
<comment type="caution">
    <text evidence="1">The sequence shown here is derived from an EMBL/GenBank/DDBJ whole genome shotgun (WGS) entry which is preliminary data.</text>
</comment>
<accession>A0ABR4GZG2</accession>
<sequence>MIPLLQSPVDNQHTTLIMPFMNVNGAMTERDIMKDITPRRVVYCRESFYGIFHSGV</sequence>
<proteinExistence type="predicted"/>
<evidence type="ECO:0000313" key="1">
    <source>
        <dbReference type="EMBL" id="KAL2807988.1"/>
    </source>
</evidence>
<organism evidence="1 2">
    <name type="scientific">Aspergillus granulosus</name>
    <dbReference type="NCBI Taxonomy" id="176169"/>
    <lineage>
        <taxon>Eukaryota</taxon>
        <taxon>Fungi</taxon>
        <taxon>Dikarya</taxon>
        <taxon>Ascomycota</taxon>
        <taxon>Pezizomycotina</taxon>
        <taxon>Eurotiomycetes</taxon>
        <taxon>Eurotiomycetidae</taxon>
        <taxon>Eurotiales</taxon>
        <taxon>Aspergillaceae</taxon>
        <taxon>Aspergillus</taxon>
        <taxon>Aspergillus subgen. Nidulantes</taxon>
    </lineage>
</organism>
<dbReference type="Proteomes" id="UP001610334">
    <property type="component" value="Unassembled WGS sequence"/>
</dbReference>
<reference evidence="1 2" key="1">
    <citation type="submission" date="2024-07" db="EMBL/GenBank/DDBJ databases">
        <title>Section-level genome sequencing and comparative genomics of Aspergillus sections Usti and Cavernicolus.</title>
        <authorList>
            <consortium name="Lawrence Berkeley National Laboratory"/>
            <person name="Nybo J.L."/>
            <person name="Vesth T.C."/>
            <person name="Theobald S."/>
            <person name="Frisvad J.C."/>
            <person name="Larsen T.O."/>
            <person name="Kjaerboelling I."/>
            <person name="Rothschild-Mancinelli K."/>
            <person name="Lyhne E.K."/>
            <person name="Kogle M.E."/>
            <person name="Barry K."/>
            <person name="Clum A."/>
            <person name="Na H."/>
            <person name="Ledsgaard L."/>
            <person name="Lin J."/>
            <person name="Lipzen A."/>
            <person name="Kuo A."/>
            <person name="Riley R."/>
            <person name="Mondo S."/>
            <person name="Labutti K."/>
            <person name="Haridas S."/>
            <person name="Pangalinan J."/>
            <person name="Salamov A.A."/>
            <person name="Simmons B.A."/>
            <person name="Magnuson J.K."/>
            <person name="Chen J."/>
            <person name="Drula E."/>
            <person name="Henrissat B."/>
            <person name="Wiebenga A."/>
            <person name="Lubbers R.J."/>
            <person name="Gomes A.C."/>
            <person name="Makela M.R."/>
            <person name="Stajich J."/>
            <person name="Grigoriev I.V."/>
            <person name="Mortensen U.H."/>
            <person name="De Vries R.P."/>
            <person name="Baker S.E."/>
            <person name="Andersen M.R."/>
        </authorList>
    </citation>
    <scope>NUCLEOTIDE SEQUENCE [LARGE SCALE GENOMIC DNA]</scope>
    <source>
        <strain evidence="1 2">CBS 588.65</strain>
    </source>
</reference>
<keyword evidence="2" id="KW-1185">Reference proteome</keyword>
<name>A0ABR4GZG2_9EURO</name>
<protein>
    <submittedName>
        <fullName evidence="1">Uncharacterized protein</fullName>
    </submittedName>
</protein>
<dbReference type="EMBL" id="JBFXLT010000125">
    <property type="protein sequence ID" value="KAL2807988.1"/>
    <property type="molecule type" value="Genomic_DNA"/>
</dbReference>
<evidence type="ECO:0000313" key="2">
    <source>
        <dbReference type="Proteomes" id="UP001610334"/>
    </source>
</evidence>